<feature type="signal peptide" evidence="1">
    <location>
        <begin position="1"/>
        <end position="29"/>
    </location>
</feature>
<evidence type="ECO:0008006" key="4">
    <source>
        <dbReference type="Google" id="ProtNLM"/>
    </source>
</evidence>
<dbReference type="InterPro" id="IPR036514">
    <property type="entry name" value="SGNH_hydro_sf"/>
</dbReference>
<dbReference type="Proteomes" id="UP000292027">
    <property type="component" value="Unassembled WGS sequence"/>
</dbReference>
<evidence type="ECO:0000313" key="2">
    <source>
        <dbReference type="EMBL" id="RZU13741.1"/>
    </source>
</evidence>
<proteinExistence type="predicted"/>
<dbReference type="EMBL" id="SHKR01000013">
    <property type="protein sequence ID" value="RZU13741.1"/>
    <property type="molecule type" value="Genomic_DNA"/>
</dbReference>
<reference evidence="2 3" key="1">
    <citation type="journal article" date="2015" name="Stand. Genomic Sci.">
        <title>Genomic Encyclopedia of Bacterial and Archaeal Type Strains, Phase III: the genomes of soil and plant-associated and newly described type strains.</title>
        <authorList>
            <person name="Whitman W.B."/>
            <person name="Woyke T."/>
            <person name="Klenk H.P."/>
            <person name="Zhou Y."/>
            <person name="Lilburn T.G."/>
            <person name="Beck B.J."/>
            <person name="De Vos P."/>
            <person name="Vandamme P."/>
            <person name="Eisen J.A."/>
            <person name="Garrity G."/>
            <person name="Hugenholtz P."/>
            <person name="Kyrpides N.C."/>
        </authorList>
    </citation>
    <scope>NUCLEOTIDE SEQUENCE [LARGE SCALE GENOMIC DNA]</scope>
    <source>
        <strain evidence="2 3">VKM Ac-2540</strain>
    </source>
</reference>
<dbReference type="PROSITE" id="PS51318">
    <property type="entry name" value="TAT"/>
    <property type="match status" value="1"/>
</dbReference>
<sequence>MRKRLGSFRPSRRLLFAAGTAAAASTVAAASATSAASAAEAVPVSPQSETDGATGLAYLGNYGSGVLGAWERQARAISNEAQIRRTRENDGVFMFGDSIGVQDGPALARQLAQLGIMTAVHNWAGRPVTPAVDALDTWAQDYGLPHRILMSVGSNDIFTPPAVAAQVDRTMQIAGPERTVYWVNVQAARTAFIPEIKVADQRNSAWINLQLAEAARQHENLRIIHWAEHLASSPNRLARYLRDGLHPSIPLGRNARNGLIIEAIKAG</sequence>
<dbReference type="OrthoDB" id="5149475at2"/>
<evidence type="ECO:0000256" key="1">
    <source>
        <dbReference type="SAM" id="SignalP"/>
    </source>
</evidence>
<organism evidence="2 3">
    <name type="scientific">Kribbella rubisoli</name>
    <dbReference type="NCBI Taxonomy" id="3075929"/>
    <lineage>
        <taxon>Bacteria</taxon>
        <taxon>Bacillati</taxon>
        <taxon>Actinomycetota</taxon>
        <taxon>Actinomycetes</taxon>
        <taxon>Propionibacteriales</taxon>
        <taxon>Kribbellaceae</taxon>
        <taxon>Kribbella</taxon>
    </lineage>
</organism>
<dbReference type="RefSeq" id="WP_130445966.1">
    <property type="nucleotide sequence ID" value="NZ_SHKR01000013.1"/>
</dbReference>
<keyword evidence="3" id="KW-1185">Reference proteome</keyword>
<gene>
    <name evidence="2" type="ORF">EV645_4594</name>
</gene>
<protein>
    <recommendedName>
        <fullName evidence="4">SGNH hydrolase-type esterase domain-containing protein</fullName>
    </recommendedName>
</protein>
<accession>A0A4Q7WTP3</accession>
<dbReference type="InterPro" id="IPR006311">
    <property type="entry name" value="TAT_signal"/>
</dbReference>
<keyword evidence="1" id="KW-0732">Signal</keyword>
<name>A0A4Q7WTP3_9ACTN</name>
<comment type="caution">
    <text evidence="2">The sequence shown here is derived from an EMBL/GenBank/DDBJ whole genome shotgun (WGS) entry which is preliminary data.</text>
</comment>
<dbReference type="Gene3D" id="3.40.50.1110">
    <property type="entry name" value="SGNH hydrolase"/>
    <property type="match status" value="1"/>
</dbReference>
<evidence type="ECO:0000313" key="3">
    <source>
        <dbReference type="Proteomes" id="UP000292027"/>
    </source>
</evidence>
<feature type="chain" id="PRO_5039349235" description="SGNH hydrolase-type esterase domain-containing protein" evidence="1">
    <location>
        <begin position="30"/>
        <end position="267"/>
    </location>
</feature>
<dbReference type="SUPFAM" id="SSF52266">
    <property type="entry name" value="SGNH hydrolase"/>
    <property type="match status" value="1"/>
</dbReference>
<dbReference type="AlphaFoldDB" id="A0A4Q7WTP3"/>